<evidence type="ECO:0000313" key="1">
    <source>
        <dbReference type="EMBL" id="ARJ24404.1"/>
    </source>
</evidence>
<dbReference type="AlphaFoldDB" id="A0A1W6AEX6"/>
<name>A0A1W6AEX6_BACMY</name>
<gene>
    <name evidence="1" type="ORF">B7492_25770</name>
</gene>
<organism evidence="1 2">
    <name type="scientific">Bacillus mycoides</name>
    <dbReference type="NCBI Taxonomy" id="1405"/>
    <lineage>
        <taxon>Bacteria</taxon>
        <taxon>Bacillati</taxon>
        <taxon>Bacillota</taxon>
        <taxon>Bacilli</taxon>
        <taxon>Bacillales</taxon>
        <taxon>Bacillaceae</taxon>
        <taxon>Bacillus</taxon>
        <taxon>Bacillus cereus group</taxon>
    </lineage>
</organism>
<sequence length="92" mass="10658">MVIYKKRIESLDELHQVIEALETLGKEYMIVKRIEWSEPKPPLPKLRKNVWDVEEVGAKAFFTDANTNVKLICKECGTSMKKGCIHCVTHNR</sequence>
<protein>
    <submittedName>
        <fullName evidence="1">Uncharacterized protein</fullName>
    </submittedName>
</protein>
<accession>A0A1W6AEX6</accession>
<dbReference type="Proteomes" id="UP000192932">
    <property type="component" value="Chromosome"/>
</dbReference>
<reference evidence="1 2" key="1">
    <citation type="submission" date="2017-04" db="EMBL/GenBank/DDBJ databases">
        <title>The Characteristic of a Fine Plant Growth-Promoting Rhizobacteria Bacillus mycoides Gnyt1 and its Whole Genome Sequencing Analysis.</title>
        <authorList>
            <person name="Li J.H."/>
            <person name="Yao T."/>
        </authorList>
    </citation>
    <scope>NUCLEOTIDE SEQUENCE [LARGE SCALE GENOMIC DNA]</scope>
    <source>
        <strain evidence="1 2">Gnyt1</strain>
    </source>
</reference>
<dbReference type="EMBL" id="CP020743">
    <property type="protein sequence ID" value="ARJ24404.1"/>
    <property type="molecule type" value="Genomic_DNA"/>
</dbReference>
<evidence type="ECO:0000313" key="2">
    <source>
        <dbReference type="Proteomes" id="UP000192932"/>
    </source>
</evidence>
<proteinExistence type="predicted"/>